<feature type="chain" id="PRO_5029562355" description="Lipoprotein" evidence="1">
    <location>
        <begin position="25"/>
        <end position="429"/>
    </location>
</feature>
<dbReference type="Proteomes" id="UP000460950">
    <property type="component" value="Unassembled WGS sequence"/>
</dbReference>
<evidence type="ECO:0000313" key="3">
    <source>
        <dbReference type="Proteomes" id="UP000460950"/>
    </source>
</evidence>
<dbReference type="AlphaFoldDB" id="A0A7K0JCY2"/>
<organism evidence="2 3">
    <name type="scientific">Phocaeicola vulgatus</name>
    <name type="common">Bacteroides vulgatus</name>
    <dbReference type="NCBI Taxonomy" id="821"/>
    <lineage>
        <taxon>Bacteria</taxon>
        <taxon>Pseudomonadati</taxon>
        <taxon>Bacteroidota</taxon>
        <taxon>Bacteroidia</taxon>
        <taxon>Bacteroidales</taxon>
        <taxon>Bacteroidaceae</taxon>
        <taxon>Phocaeicola</taxon>
    </lineage>
</organism>
<evidence type="ECO:0000313" key="2">
    <source>
        <dbReference type="EMBL" id="MSS47603.1"/>
    </source>
</evidence>
<dbReference type="RefSeq" id="WP_147335405.1">
    <property type="nucleotide sequence ID" value="NZ_QRSX01000009.1"/>
</dbReference>
<keyword evidence="1" id="KW-0732">Signal</keyword>
<evidence type="ECO:0008006" key="4">
    <source>
        <dbReference type="Google" id="ProtNLM"/>
    </source>
</evidence>
<sequence length="429" mass="47911">MKIKQIIMTSLLSCIMAMTFIACSDDDGNNNTKFPTPSPKEQWGATLKGDGEVLGAYPDLYCNYWEYTYEADKNSDKILCLKGEFPHCRYFSISLYNDETGDVFSGINDQDISADNGSTNPFVKTTSGKNYFTLYVVPNGTSQSVIDKLDSKNVVKVTEGVNKVAIALRHYLGTTADGSQKDEYAGVELPAITALDMKLHETSVPEHVASNVYKVTSKVFTQKSDENKEMPFFLAPVSMYYPNNSTSYLYGRTHLREDSVLTFSFIPASVPTKPEEYKNAVTRYWSICLGSASDTRSYMSVYDTKARYADGKKATFVVCLKKNPKLSAIQSKVNEMNANGEYVNLFIWDSEKKNIDGNPIGEIVAVMYRNILPDKKWEHSIANMIPTAYKDEDGEPIDHVTNPDKQLAHKALGDYGPLGVKVSNDDFLQ</sequence>
<evidence type="ECO:0000256" key="1">
    <source>
        <dbReference type="SAM" id="SignalP"/>
    </source>
</evidence>
<dbReference type="PROSITE" id="PS51257">
    <property type="entry name" value="PROKAR_LIPOPROTEIN"/>
    <property type="match status" value="1"/>
</dbReference>
<gene>
    <name evidence="2" type="ORF">FYJ30_04535</name>
</gene>
<comment type="caution">
    <text evidence="2">The sequence shown here is derived from an EMBL/GenBank/DDBJ whole genome shotgun (WGS) entry which is preliminary data.</text>
</comment>
<accession>A0A7K0JCY2</accession>
<reference evidence="2 3" key="1">
    <citation type="submission" date="2019-09" db="EMBL/GenBank/DDBJ databases">
        <title>In-depth cultivation of the pig gut microbiome towards novel bacterial diversity and tailored functional studies.</title>
        <authorList>
            <person name="Wylensek D."/>
            <person name="Hitch T.C.A."/>
            <person name="Clavel T."/>
        </authorList>
    </citation>
    <scope>NUCLEOTIDE SEQUENCE [LARGE SCALE GENOMIC DNA]</scope>
    <source>
        <strain evidence="2 3">WCA-389-WT-3C</strain>
    </source>
</reference>
<feature type="signal peptide" evidence="1">
    <location>
        <begin position="1"/>
        <end position="24"/>
    </location>
</feature>
<name>A0A7K0JCY2_PHOVU</name>
<dbReference type="EMBL" id="VULU01000005">
    <property type="protein sequence ID" value="MSS47603.1"/>
    <property type="molecule type" value="Genomic_DNA"/>
</dbReference>
<proteinExistence type="predicted"/>
<protein>
    <recommendedName>
        <fullName evidence="4">Lipoprotein</fullName>
    </recommendedName>
</protein>